<protein>
    <submittedName>
        <fullName evidence="1">Uncharacterized protein</fullName>
    </submittedName>
</protein>
<organism evidence="1 2">
    <name type="scientific">Vibrio anguillarum</name>
    <name type="common">Listonella anguillarum</name>
    <dbReference type="NCBI Taxonomy" id="55601"/>
    <lineage>
        <taxon>Bacteria</taxon>
        <taxon>Pseudomonadati</taxon>
        <taxon>Pseudomonadota</taxon>
        <taxon>Gammaproteobacteria</taxon>
        <taxon>Vibrionales</taxon>
        <taxon>Vibrionaceae</taxon>
        <taxon>Vibrio</taxon>
    </lineage>
</organism>
<dbReference type="EMBL" id="RDPI01000019">
    <property type="protein sequence ID" value="MBF4374537.1"/>
    <property type="molecule type" value="Genomic_DNA"/>
</dbReference>
<dbReference type="Proteomes" id="UP000726136">
    <property type="component" value="Unassembled WGS sequence"/>
</dbReference>
<gene>
    <name evidence="1" type="ORF">EAY46_15815</name>
</gene>
<evidence type="ECO:0000313" key="1">
    <source>
        <dbReference type="EMBL" id="MBF4374537.1"/>
    </source>
</evidence>
<name>A0ABR9Z7W8_VIBAN</name>
<sequence length="121" mass="13751">MGLIMIKQPYEMGANEWRLRVVKANEIIRGNGVPERITRGTGSAMLNAYKELEFLYFGVKDDLNSKLKRLQAGEITLSPFGLLRIQVELERPVRYLDVIKKAKRLGLSPNPSADNITHCHE</sequence>
<reference evidence="1 2" key="1">
    <citation type="journal article" date="2021" name="PeerJ">
        <title>Analysis of 44 Vibrio anguillarum genomes reveals high genetic diversity.</title>
        <authorList>
            <person name="Hansen M.J."/>
            <person name="Dalsgaard I."/>
        </authorList>
    </citation>
    <scope>NUCLEOTIDE SEQUENCE [LARGE SCALE GENOMIC DNA]</scope>
    <source>
        <strain evidence="1 2">040915-1/1B</strain>
    </source>
</reference>
<proteinExistence type="predicted"/>
<accession>A0ABR9Z7W8</accession>
<comment type="caution">
    <text evidence="1">The sequence shown here is derived from an EMBL/GenBank/DDBJ whole genome shotgun (WGS) entry which is preliminary data.</text>
</comment>
<evidence type="ECO:0000313" key="2">
    <source>
        <dbReference type="Proteomes" id="UP000726136"/>
    </source>
</evidence>
<keyword evidence="2" id="KW-1185">Reference proteome</keyword>